<evidence type="ECO:0000256" key="1">
    <source>
        <dbReference type="ARBA" id="ARBA00022679"/>
    </source>
</evidence>
<dbReference type="Proteomes" id="UP001241110">
    <property type="component" value="Unassembled WGS sequence"/>
</dbReference>
<evidence type="ECO:0000313" key="4">
    <source>
        <dbReference type="EMBL" id="MDJ1479670.1"/>
    </source>
</evidence>
<evidence type="ECO:0000256" key="2">
    <source>
        <dbReference type="ARBA" id="ARBA00022737"/>
    </source>
</evidence>
<dbReference type="RefSeq" id="WP_313976043.1">
    <property type="nucleotide sequence ID" value="NZ_JASJOR010000004.1"/>
</dbReference>
<keyword evidence="3 4" id="KW-0012">Acyltransferase</keyword>
<evidence type="ECO:0000313" key="5">
    <source>
        <dbReference type="EMBL" id="MDJ1493912.1"/>
    </source>
</evidence>
<sequence length="208" mass="22560">MYAIANVKTVLSQRAALIREQHPDQSGLQLMLHMGLDLFAGIGKMLAARYYLRGCQIGKMVSVKGKPMFKNEGQVIIGNQVRIWSVIQQAKIFVGKGATLSIGDNSRVNGVHISASERIEIGKNVRMAPYTIIMDDDFHDPSNHFSSGKKAPIIIEDDVWIATRAIILKGVTIGRGSVIAAGAVVSKDVEPYTVVAGVPAKPIKKIKP</sequence>
<comment type="caution">
    <text evidence="4">The sequence shown here is derived from an EMBL/GenBank/DDBJ whole genome shotgun (WGS) entry which is preliminary data.</text>
</comment>
<name>A0AAE3QIW3_9BACT</name>
<organism evidence="4 7">
    <name type="scientific">Xanthocytophaga flava</name>
    <dbReference type="NCBI Taxonomy" id="3048013"/>
    <lineage>
        <taxon>Bacteria</taxon>
        <taxon>Pseudomonadati</taxon>
        <taxon>Bacteroidota</taxon>
        <taxon>Cytophagia</taxon>
        <taxon>Cytophagales</taxon>
        <taxon>Rhodocytophagaceae</taxon>
        <taxon>Xanthocytophaga</taxon>
    </lineage>
</organism>
<keyword evidence="2" id="KW-0677">Repeat</keyword>
<dbReference type="SUPFAM" id="SSF51161">
    <property type="entry name" value="Trimeric LpxA-like enzymes"/>
    <property type="match status" value="1"/>
</dbReference>
<dbReference type="GO" id="GO:0016746">
    <property type="term" value="F:acyltransferase activity"/>
    <property type="evidence" value="ECO:0007669"/>
    <property type="project" value="UniProtKB-KW"/>
</dbReference>
<evidence type="ECO:0000256" key="3">
    <source>
        <dbReference type="ARBA" id="ARBA00023315"/>
    </source>
</evidence>
<dbReference type="PANTHER" id="PTHR23416:SF78">
    <property type="entry name" value="LIPOPOLYSACCHARIDE BIOSYNTHESIS O-ACETYL TRANSFERASE WBBJ-RELATED"/>
    <property type="match status" value="1"/>
</dbReference>
<dbReference type="EMBL" id="JASJOS010000002">
    <property type="protein sequence ID" value="MDJ1479670.1"/>
    <property type="molecule type" value="Genomic_DNA"/>
</dbReference>
<dbReference type="InterPro" id="IPR018357">
    <property type="entry name" value="Hexapep_transf_CS"/>
</dbReference>
<evidence type="ECO:0000313" key="6">
    <source>
        <dbReference type="Proteomes" id="UP001228581"/>
    </source>
</evidence>
<dbReference type="EMBL" id="JASJOT010000007">
    <property type="protein sequence ID" value="MDJ1493912.1"/>
    <property type="molecule type" value="Genomic_DNA"/>
</dbReference>
<dbReference type="EC" id="2.3.1.-" evidence="4"/>
<keyword evidence="6" id="KW-1185">Reference proteome</keyword>
<proteinExistence type="predicted"/>
<dbReference type="InterPro" id="IPR051159">
    <property type="entry name" value="Hexapeptide_acetyltransf"/>
</dbReference>
<gene>
    <name evidence="4" type="ORF">QNI16_04180</name>
    <name evidence="5" type="ORF">QNI19_13295</name>
</gene>
<dbReference type="Pfam" id="PF00132">
    <property type="entry name" value="Hexapep"/>
    <property type="match status" value="1"/>
</dbReference>
<accession>A0AAE3QIW3</accession>
<dbReference type="InterPro" id="IPR001451">
    <property type="entry name" value="Hexapep"/>
</dbReference>
<keyword evidence="1 4" id="KW-0808">Transferase</keyword>
<dbReference type="InterPro" id="IPR011004">
    <property type="entry name" value="Trimer_LpxA-like_sf"/>
</dbReference>
<reference evidence="4 6" key="1">
    <citation type="submission" date="2023-05" db="EMBL/GenBank/DDBJ databases">
        <authorList>
            <person name="Zhang X."/>
        </authorList>
    </citation>
    <scope>NUCLEOTIDE SEQUENCE</scope>
    <source>
        <strain evidence="5 6">DM2B3-1</strain>
        <strain evidence="4">YF14B1</strain>
    </source>
</reference>
<dbReference type="Proteomes" id="UP001228581">
    <property type="component" value="Unassembled WGS sequence"/>
</dbReference>
<dbReference type="PROSITE" id="PS00101">
    <property type="entry name" value="HEXAPEP_TRANSFERASES"/>
    <property type="match status" value="1"/>
</dbReference>
<dbReference type="CDD" id="cd04647">
    <property type="entry name" value="LbH_MAT_like"/>
    <property type="match status" value="1"/>
</dbReference>
<evidence type="ECO:0000313" key="7">
    <source>
        <dbReference type="Proteomes" id="UP001241110"/>
    </source>
</evidence>
<dbReference type="AlphaFoldDB" id="A0AAE3QIW3"/>
<protein>
    <submittedName>
        <fullName evidence="4">Acyltransferase</fullName>
        <ecNumber evidence="4">2.3.1.-</ecNumber>
    </submittedName>
</protein>
<dbReference type="Gene3D" id="2.160.10.10">
    <property type="entry name" value="Hexapeptide repeat proteins"/>
    <property type="match status" value="1"/>
</dbReference>
<dbReference type="PANTHER" id="PTHR23416">
    <property type="entry name" value="SIALIC ACID SYNTHASE-RELATED"/>
    <property type="match status" value="1"/>
</dbReference>